<evidence type="ECO:0000256" key="1">
    <source>
        <dbReference type="ARBA" id="ARBA00007017"/>
    </source>
</evidence>
<accession>A0A914DXB3</accession>
<reference evidence="5" key="1">
    <citation type="submission" date="2022-11" db="UniProtKB">
        <authorList>
            <consortium name="WormBaseParasite"/>
        </authorList>
    </citation>
    <scope>IDENTIFICATION</scope>
</reference>
<dbReference type="AlphaFoldDB" id="A0A914DXB3"/>
<evidence type="ECO:0000256" key="3">
    <source>
        <dbReference type="ARBA" id="ARBA00022705"/>
    </source>
</evidence>
<proteinExistence type="inferred from homology"/>
<dbReference type="GO" id="GO:0000775">
    <property type="term" value="C:chromosome, centromeric region"/>
    <property type="evidence" value="ECO:0007669"/>
    <property type="project" value="TreeGrafter"/>
</dbReference>
<name>A0A914DXB3_9BILA</name>
<evidence type="ECO:0000256" key="2">
    <source>
        <dbReference type="ARBA" id="ARBA00017682"/>
    </source>
</evidence>
<dbReference type="InterPro" id="IPR019128">
    <property type="entry name" value="Dcc1"/>
</dbReference>
<organism evidence="4 5">
    <name type="scientific">Acrobeloides nanus</name>
    <dbReference type="NCBI Taxonomy" id="290746"/>
    <lineage>
        <taxon>Eukaryota</taxon>
        <taxon>Metazoa</taxon>
        <taxon>Ecdysozoa</taxon>
        <taxon>Nematoda</taxon>
        <taxon>Chromadorea</taxon>
        <taxon>Rhabditida</taxon>
        <taxon>Tylenchina</taxon>
        <taxon>Cephalobomorpha</taxon>
        <taxon>Cephaloboidea</taxon>
        <taxon>Cephalobidae</taxon>
        <taxon>Acrobeloides</taxon>
    </lineage>
</organism>
<dbReference type="PANTHER" id="PTHR13395:SF6">
    <property type="entry name" value="SISTER CHROMATID COHESION PROTEIN DCC1"/>
    <property type="match status" value="1"/>
</dbReference>
<dbReference type="WBParaSite" id="ACRNAN_scaffold4163.g9425.t1">
    <property type="protein sequence ID" value="ACRNAN_scaffold4163.g9425.t1"/>
    <property type="gene ID" value="ACRNAN_scaffold4163.g9425"/>
</dbReference>
<comment type="similarity">
    <text evidence="1">Belongs to the DCC1 family.</text>
</comment>
<dbReference type="Pfam" id="PF09724">
    <property type="entry name" value="Dcc1"/>
    <property type="match status" value="1"/>
</dbReference>
<dbReference type="GO" id="GO:0031390">
    <property type="term" value="C:Ctf18 RFC-like complex"/>
    <property type="evidence" value="ECO:0007669"/>
    <property type="project" value="InterPro"/>
</dbReference>
<sequence length="369" mass="43020">MAETRRLSDEMHLRGKDLVFDSPFTSADYFLIEVDKKLADDVLNGKELVVRGNVHDHVTICTEDTTYATKEVEISNTLLVAENLEPNMNMATCPKIISLHNTYIELKPTKFLLFHLKRVLFEMLDMYDFEEPEEPKNKVNFENLLNTIQMSAGELQEAIQKLPIIEDKGTLFMLSARSINKLLDDVIRLCDDDIYPDIAIDKITFEELREPLSELIPDSAIYWFLREFCDFNGNYYVLNEDKVCKSRAEMVLRDKQDHTWESTKFFEVMSKLLPIGLIFKLEHLRGLAMFGETATKGRTIRFFDGKELPIEPKKRLHQLFKIKPSWCFEDIEPFIADICDSKTSVEEILAKFCFCSKRDNKKFYTLKLT</sequence>
<dbReference type="Proteomes" id="UP000887540">
    <property type="component" value="Unplaced"/>
</dbReference>
<protein>
    <recommendedName>
        <fullName evidence="2">Sister chromatid cohesion protein DCC1</fullName>
    </recommendedName>
</protein>
<keyword evidence="3" id="KW-0235">DNA replication</keyword>
<dbReference type="GO" id="GO:0000785">
    <property type="term" value="C:chromatin"/>
    <property type="evidence" value="ECO:0007669"/>
    <property type="project" value="TreeGrafter"/>
</dbReference>
<dbReference type="GO" id="GO:0006260">
    <property type="term" value="P:DNA replication"/>
    <property type="evidence" value="ECO:0007669"/>
    <property type="project" value="UniProtKB-KW"/>
</dbReference>
<evidence type="ECO:0000313" key="4">
    <source>
        <dbReference type="Proteomes" id="UP000887540"/>
    </source>
</evidence>
<evidence type="ECO:0000313" key="5">
    <source>
        <dbReference type="WBParaSite" id="ACRNAN_scaffold4163.g9425.t1"/>
    </source>
</evidence>
<keyword evidence="4" id="KW-1185">Reference proteome</keyword>
<dbReference type="PANTHER" id="PTHR13395">
    <property type="entry name" value="SISTER CHROMATID COHESION PROTEIN DCC1-RELATED"/>
    <property type="match status" value="1"/>
</dbReference>
<dbReference type="GO" id="GO:0034088">
    <property type="term" value="P:maintenance of mitotic sister chromatid cohesion"/>
    <property type="evidence" value="ECO:0007669"/>
    <property type="project" value="TreeGrafter"/>
</dbReference>